<name>A0A1G9V260_9FLAO</name>
<dbReference type="AlphaFoldDB" id="A0A1G9V260"/>
<keyword evidence="2" id="KW-1185">Reference proteome</keyword>
<organism evidence="1 2">
    <name type="scientific">Kriegella aquimaris</name>
    <dbReference type="NCBI Taxonomy" id="192904"/>
    <lineage>
        <taxon>Bacteria</taxon>
        <taxon>Pseudomonadati</taxon>
        <taxon>Bacteroidota</taxon>
        <taxon>Flavobacteriia</taxon>
        <taxon>Flavobacteriales</taxon>
        <taxon>Flavobacteriaceae</taxon>
        <taxon>Kriegella</taxon>
    </lineage>
</organism>
<dbReference type="Proteomes" id="UP000199440">
    <property type="component" value="Unassembled WGS sequence"/>
</dbReference>
<protein>
    <submittedName>
        <fullName evidence="1">Uncharacterized protein</fullName>
    </submittedName>
</protein>
<dbReference type="STRING" id="192904.SAMN04488514_11277"/>
<dbReference type="EMBL" id="FNGV01000012">
    <property type="protein sequence ID" value="SDM66127.1"/>
    <property type="molecule type" value="Genomic_DNA"/>
</dbReference>
<sequence>MYVMYYYCISRYTIIMKKNNLHQMKPQDIVVLAKLISLNDPAYTQIDLALSLEMSQSEISSSLSRSTYSGLLINNGKEINRKLFFDFIKYGLAVSFPQHPGPIVRGTVTAHSAPPLDLEFISDEKYVWPYAKGQSRGQSIAPLYPTVPQAVILDTDLHELLALFDAVRVGRAREKNRALAILEQRLC</sequence>
<evidence type="ECO:0000313" key="2">
    <source>
        <dbReference type="Proteomes" id="UP000199440"/>
    </source>
</evidence>
<reference evidence="1 2" key="1">
    <citation type="submission" date="2016-10" db="EMBL/GenBank/DDBJ databases">
        <authorList>
            <person name="de Groot N.N."/>
        </authorList>
    </citation>
    <scope>NUCLEOTIDE SEQUENCE [LARGE SCALE GENOMIC DNA]</scope>
    <source>
        <strain evidence="1 2">DSM 19886</strain>
    </source>
</reference>
<evidence type="ECO:0000313" key="1">
    <source>
        <dbReference type="EMBL" id="SDM66127.1"/>
    </source>
</evidence>
<accession>A0A1G9V260</accession>
<proteinExistence type="predicted"/>
<gene>
    <name evidence="1" type="ORF">SAMN04488514_11277</name>
</gene>